<sequence length="255" mass="24385">MSELETRRAAAAAGETHPDMARTAELVRFDGAQPAEPDLGAEPDGADLDDTDPDGAESAAAELDGADADLLAIPPRADDLGTALAARPPRAKLPKATVALAAAALICAGFIGGALAQKHFGASSSGRGNFAAAFGNRTGAGAGGSGAAGGFLGRGGFGGATGTKSGAGGAITGTITVVSGDKLYVTAPDGSVYTVTADGSTVIDVTSAGSLAQLKPGQSVVIAGSNDNRGDVTATSITAGGAAPSTSGTKTSGGQ</sequence>
<accession>A0A8J8BBY3</accession>
<name>A0A8J8BBY3_9ACTN</name>
<keyword evidence="2" id="KW-0472">Membrane</keyword>
<feature type="region of interest" description="Disordered" evidence="1">
    <location>
        <begin position="1"/>
        <end position="59"/>
    </location>
</feature>
<keyword evidence="4" id="KW-1185">Reference proteome</keyword>
<evidence type="ECO:0000256" key="2">
    <source>
        <dbReference type="SAM" id="Phobius"/>
    </source>
</evidence>
<keyword evidence="2" id="KW-1133">Transmembrane helix</keyword>
<dbReference type="EMBL" id="JAGSXH010000013">
    <property type="protein sequence ID" value="MBS2962556.1"/>
    <property type="molecule type" value="Genomic_DNA"/>
</dbReference>
<proteinExistence type="predicted"/>
<evidence type="ECO:0000313" key="4">
    <source>
        <dbReference type="Proteomes" id="UP000677913"/>
    </source>
</evidence>
<protein>
    <recommendedName>
        <fullName evidence="5">DUF5666 domain-containing protein</fullName>
    </recommendedName>
</protein>
<keyword evidence="2" id="KW-0812">Transmembrane</keyword>
<feature type="region of interest" description="Disordered" evidence="1">
    <location>
        <begin position="232"/>
        <end position="255"/>
    </location>
</feature>
<dbReference type="AlphaFoldDB" id="A0A8J8BBY3"/>
<gene>
    <name evidence="3" type="ORF">KGA66_05825</name>
</gene>
<dbReference type="Proteomes" id="UP000677913">
    <property type="component" value="Unassembled WGS sequence"/>
</dbReference>
<evidence type="ECO:0008006" key="5">
    <source>
        <dbReference type="Google" id="ProtNLM"/>
    </source>
</evidence>
<reference evidence="3" key="1">
    <citation type="submission" date="2021-04" db="EMBL/GenBank/DDBJ databases">
        <title>Genome based classification of Actinospica acidithermotolerans sp. nov., an actinobacterium isolated from an Indonesian hot spring.</title>
        <authorList>
            <person name="Kusuma A.B."/>
            <person name="Putra K.E."/>
            <person name="Nafisah S."/>
            <person name="Loh J."/>
            <person name="Nouioui I."/>
            <person name="Goodfellow M."/>
        </authorList>
    </citation>
    <scope>NUCLEOTIDE SEQUENCE</scope>
    <source>
        <strain evidence="3">DSM 45618</strain>
    </source>
</reference>
<evidence type="ECO:0000313" key="3">
    <source>
        <dbReference type="EMBL" id="MBS2962556.1"/>
    </source>
</evidence>
<evidence type="ECO:0000256" key="1">
    <source>
        <dbReference type="SAM" id="MobiDB-lite"/>
    </source>
</evidence>
<feature type="compositionally biased region" description="Acidic residues" evidence="1">
    <location>
        <begin position="39"/>
        <end position="55"/>
    </location>
</feature>
<feature type="compositionally biased region" description="Polar residues" evidence="1">
    <location>
        <begin position="233"/>
        <end position="255"/>
    </location>
</feature>
<organism evidence="3 4">
    <name type="scientific">Actinocrinis puniceicyclus</name>
    <dbReference type="NCBI Taxonomy" id="977794"/>
    <lineage>
        <taxon>Bacteria</taxon>
        <taxon>Bacillati</taxon>
        <taxon>Actinomycetota</taxon>
        <taxon>Actinomycetes</taxon>
        <taxon>Catenulisporales</taxon>
        <taxon>Actinospicaceae</taxon>
        <taxon>Actinocrinis</taxon>
    </lineage>
</organism>
<feature type="compositionally biased region" description="Basic and acidic residues" evidence="1">
    <location>
        <begin position="16"/>
        <end position="28"/>
    </location>
</feature>
<dbReference type="RefSeq" id="WP_211465349.1">
    <property type="nucleotide sequence ID" value="NZ_JAGSXH010000013.1"/>
</dbReference>
<feature type="transmembrane region" description="Helical" evidence="2">
    <location>
        <begin position="96"/>
        <end position="116"/>
    </location>
</feature>
<comment type="caution">
    <text evidence="3">The sequence shown here is derived from an EMBL/GenBank/DDBJ whole genome shotgun (WGS) entry which is preliminary data.</text>
</comment>